<dbReference type="OrthoDB" id="8875634at2759"/>
<reference evidence="7 8" key="1">
    <citation type="submission" date="2019-12" db="EMBL/GenBank/DDBJ databases">
        <authorList>
            <person name="Alioto T."/>
            <person name="Alioto T."/>
            <person name="Gomez Garrido J."/>
        </authorList>
    </citation>
    <scope>NUCLEOTIDE SEQUENCE [LARGE SCALE GENOMIC DNA]</scope>
</reference>
<protein>
    <submittedName>
        <fullName evidence="7">Proteoglycan Cow</fullName>
    </submittedName>
</protein>
<evidence type="ECO:0000313" key="7">
    <source>
        <dbReference type="EMBL" id="CAA3033294.1"/>
    </source>
</evidence>
<dbReference type="Proteomes" id="UP000594638">
    <property type="component" value="Unassembled WGS sequence"/>
</dbReference>
<evidence type="ECO:0000256" key="3">
    <source>
        <dbReference type="ARBA" id="ARBA00023157"/>
    </source>
</evidence>
<feature type="region of interest" description="Disordered" evidence="5">
    <location>
        <begin position="1"/>
        <end position="22"/>
    </location>
</feature>
<keyword evidence="4" id="KW-0325">Glycoprotein</keyword>
<dbReference type="AlphaFoldDB" id="A0A8S0VMJ5"/>
<evidence type="ECO:0000256" key="4">
    <source>
        <dbReference type="ARBA" id="ARBA00023180"/>
    </source>
</evidence>
<proteinExistence type="predicted"/>
<dbReference type="SUPFAM" id="SSF47473">
    <property type="entry name" value="EF-hand"/>
    <property type="match status" value="1"/>
</dbReference>
<dbReference type="Gene3D" id="1.10.238.10">
    <property type="entry name" value="EF-hand"/>
    <property type="match status" value="1"/>
</dbReference>
<feature type="compositionally biased region" description="Polar residues" evidence="5">
    <location>
        <begin position="1"/>
        <end position="14"/>
    </location>
</feature>
<dbReference type="GO" id="GO:0005509">
    <property type="term" value="F:calcium ion binding"/>
    <property type="evidence" value="ECO:0007669"/>
    <property type="project" value="InterPro"/>
</dbReference>
<dbReference type="GO" id="GO:0005576">
    <property type="term" value="C:extracellular region"/>
    <property type="evidence" value="ECO:0007669"/>
    <property type="project" value="UniProtKB-SubCell"/>
</dbReference>
<gene>
    <name evidence="7" type="ORF">OLEA9_A045003</name>
</gene>
<keyword evidence="8" id="KW-1185">Reference proteome</keyword>
<name>A0A8S0VMJ5_OLEEU</name>
<organism evidence="7 8">
    <name type="scientific">Olea europaea subsp. europaea</name>
    <dbReference type="NCBI Taxonomy" id="158383"/>
    <lineage>
        <taxon>Eukaryota</taxon>
        <taxon>Viridiplantae</taxon>
        <taxon>Streptophyta</taxon>
        <taxon>Embryophyta</taxon>
        <taxon>Tracheophyta</taxon>
        <taxon>Spermatophyta</taxon>
        <taxon>Magnoliopsida</taxon>
        <taxon>eudicotyledons</taxon>
        <taxon>Gunneridae</taxon>
        <taxon>Pentapetalae</taxon>
        <taxon>asterids</taxon>
        <taxon>lamiids</taxon>
        <taxon>Lamiales</taxon>
        <taxon>Oleaceae</taxon>
        <taxon>Oleeae</taxon>
        <taxon>Olea</taxon>
    </lineage>
</organism>
<sequence length="131" mass="15147">MQNSFSFPQQNGYATDSDDVMSEDKDKIRGYNDVLDTKPHIDTCSPTALQAMGDRLLDWFSVIMADAKKRHTKNKGKTARFPLGCRTEIRWMFQHLDLNSDAQLSLQELYDLEHDQNERCIKPFLDSCDIN</sequence>
<feature type="domain" description="SPARC/Testican calcium-binding" evidence="6">
    <location>
        <begin position="42"/>
        <end position="131"/>
    </location>
</feature>
<dbReference type="EMBL" id="CACTIH010010139">
    <property type="protein sequence ID" value="CAA3033294.1"/>
    <property type="molecule type" value="Genomic_DNA"/>
</dbReference>
<evidence type="ECO:0000259" key="6">
    <source>
        <dbReference type="Pfam" id="PF10591"/>
    </source>
</evidence>
<dbReference type="InterPro" id="IPR019577">
    <property type="entry name" value="SPARC/Testican_Ca-bd-dom"/>
</dbReference>
<feature type="non-terminal residue" evidence="7">
    <location>
        <position position="1"/>
    </location>
</feature>
<comment type="caution">
    <text evidence="7">The sequence shown here is derived from an EMBL/GenBank/DDBJ whole genome shotgun (WGS) entry which is preliminary data.</text>
</comment>
<dbReference type="InterPro" id="IPR011992">
    <property type="entry name" value="EF-hand-dom_pair"/>
</dbReference>
<dbReference type="Gramene" id="OE9A045003T1">
    <property type="protein sequence ID" value="OE9A045003C1"/>
    <property type="gene ID" value="OE9A045003"/>
</dbReference>
<keyword evidence="3" id="KW-1015">Disulfide bond</keyword>
<evidence type="ECO:0000313" key="8">
    <source>
        <dbReference type="Proteomes" id="UP000594638"/>
    </source>
</evidence>
<evidence type="ECO:0000256" key="1">
    <source>
        <dbReference type="ARBA" id="ARBA00004613"/>
    </source>
</evidence>
<dbReference type="Pfam" id="PF10591">
    <property type="entry name" value="SPARC_Ca_bdg"/>
    <property type="match status" value="1"/>
</dbReference>
<accession>A0A8S0VMJ5</accession>
<evidence type="ECO:0000256" key="2">
    <source>
        <dbReference type="ARBA" id="ARBA00022525"/>
    </source>
</evidence>
<evidence type="ECO:0000256" key="5">
    <source>
        <dbReference type="SAM" id="MobiDB-lite"/>
    </source>
</evidence>
<keyword evidence="2" id="KW-0964">Secreted</keyword>
<comment type="subcellular location">
    <subcellularLocation>
        <location evidence="1">Secreted</location>
    </subcellularLocation>
</comment>